<dbReference type="PROSITE" id="PS00101">
    <property type="entry name" value="HEXAPEP_TRANSFERASES"/>
    <property type="match status" value="1"/>
</dbReference>
<comment type="catalytic activity">
    <reaction evidence="7">
        <text>a UDP-3-O-[(3R)-3-hydroxyacyl]-alpha-D-glucosamine + a (3R)-hydroxyacyl-[ACP] = a UDP-2-N,3-O-bis[(3R)-3-hydroxyacyl]-alpha-D-glucosamine + holo-[ACP] + H(+)</text>
        <dbReference type="Rhea" id="RHEA:53836"/>
        <dbReference type="Rhea" id="RHEA-COMP:9685"/>
        <dbReference type="Rhea" id="RHEA-COMP:9945"/>
        <dbReference type="ChEBI" id="CHEBI:15378"/>
        <dbReference type="ChEBI" id="CHEBI:64479"/>
        <dbReference type="ChEBI" id="CHEBI:78827"/>
        <dbReference type="ChEBI" id="CHEBI:137740"/>
        <dbReference type="ChEBI" id="CHEBI:137748"/>
        <dbReference type="EC" id="2.3.1.191"/>
    </reaction>
</comment>
<sequence>MKLSEIAKILGGELVGDGDVEVEKVSEIQNASKGDITFIANPKYEKFFETTEASAVIVGKNFSRRREDVSLIMVDEPYYAFVKVLKLLNPPVELLPKGIHPTAVIAGSAVLGRDVRIGANVVVGERAKIGDNTVIMPGVVIGDDVEIGNDVLIYPNVTIYHRCKIGNRVIIHSGTVVGSDGFGFVPRPDGTYEKIPQVGIVVIEDDVEIGSNCSIDRATLGETVIKRGAKLDNLIQIAHNVVIGENTVIAAQTGIAGSTKIGKNCVLAGQVGIVGHIEIADRTTIAAQSGVSKSITEPGKVYFGYPAREHSVALRIEGAIRQLPELIKEFRELKEKFEKIISKG</sequence>
<dbReference type="EMBL" id="CZVI01000030">
    <property type="protein sequence ID" value="CUS92714.1"/>
    <property type="molecule type" value="Genomic_DNA"/>
</dbReference>
<gene>
    <name evidence="7" type="primary">lpxD</name>
    <name evidence="10" type="ORF">JGI4_00179</name>
    <name evidence="9" type="ORF">JGI8_01719</name>
</gene>
<accession>A0A0P1M6V8</accession>
<evidence type="ECO:0000256" key="4">
    <source>
        <dbReference type="ARBA" id="ARBA00022737"/>
    </source>
</evidence>
<reference evidence="10 11" key="2">
    <citation type="submission" date="2015-11" db="EMBL/GenBank/DDBJ databases">
        <authorList>
            <person name="Zhang Y."/>
            <person name="Guo Z."/>
        </authorList>
    </citation>
    <scope>NUCLEOTIDE SEQUENCE [LARGE SCALE GENOMIC DNA]</scope>
    <source>
        <strain evidence="10">JGI-4</strain>
    </source>
</reference>
<dbReference type="EMBL" id="FAOP01000001">
    <property type="protein sequence ID" value="CUU01075.1"/>
    <property type="molecule type" value="Genomic_DNA"/>
</dbReference>
<dbReference type="Proteomes" id="UP000182011">
    <property type="component" value="Unassembled WGS sequence"/>
</dbReference>
<accession>A0A0P1MH17</accession>
<dbReference type="NCBIfam" id="TIGR01853">
    <property type="entry name" value="lipid_A_lpxD"/>
    <property type="match status" value="1"/>
</dbReference>
<keyword evidence="6 7" id="KW-0012">Acyltransferase</keyword>
<accession>A0A0P1MCE6</accession>
<dbReference type="EC" id="2.3.1.191" evidence="7"/>
<evidence type="ECO:0000256" key="6">
    <source>
        <dbReference type="ARBA" id="ARBA00023315"/>
    </source>
</evidence>
<dbReference type="Gene3D" id="3.40.1390.10">
    <property type="entry name" value="MurE/MurF, N-terminal domain"/>
    <property type="match status" value="1"/>
</dbReference>
<evidence type="ECO:0000256" key="2">
    <source>
        <dbReference type="ARBA" id="ARBA00022556"/>
    </source>
</evidence>
<evidence type="ECO:0000313" key="11">
    <source>
        <dbReference type="Proteomes" id="UP000182011"/>
    </source>
</evidence>
<dbReference type="InterPro" id="IPR007691">
    <property type="entry name" value="LpxD"/>
</dbReference>
<proteinExistence type="inferred from homology"/>
<keyword evidence="12" id="KW-1185">Reference proteome</keyword>
<name>A0A0P1MCE6_9BACT</name>
<evidence type="ECO:0000256" key="1">
    <source>
        <dbReference type="ARBA" id="ARBA00022516"/>
    </source>
</evidence>
<dbReference type="Gene3D" id="2.160.10.10">
    <property type="entry name" value="Hexapeptide repeat proteins"/>
    <property type="match status" value="1"/>
</dbReference>
<accession>A0A0N7MPP8</accession>
<keyword evidence="5 7" id="KW-0443">Lipid metabolism</keyword>
<comment type="similarity">
    <text evidence="7">Belongs to the transferase hexapeptide repeat family. LpxD subfamily.</text>
</comment>
<dbReference type="InterPro" id="IPR001451">
    <property type="entry name" value="Hexapep"/>
</dbReference>
<dbReference type="PANTHER" id="PTHR43378">
    <property type="entry name" value="UDP-3-O-ACYLGLUCOSAMINE N-ACYLTRANSFERASE"/>
    <property type="match status" value="1"/>
</dbReference>
<dbReference type="Pfam" id="PF04613">
    <property type="entry name" value="LpxD"/>
    <property type="match status" value="1"/>
</dbReference>
<dbReference type="InterPro" id="IPR018357">
    <property type="entry name" value="Hexapep_transf_CS"/>
</dbReference>
<evidence type="ECO:0000313" key="10">
    <source>
        <dbReference type="EMBL" id="CUU01075.1"/>
    </source>
</evidence>
<dbReference type="RefSeq" id="WP_047134685.1">
    <property type="nucleotide sequence ID" value="NZ_CZVI01000030.1"/>
</dbReference>
<evidence type="ECO:0000259" key="8">
    <source>
        <dbReference type="Pfam" id="PF04613"/>
    </source>
</evidence>
<comment type="function">
    <text evidence="7">Catalyzes the N-acylation of UDP-3-O-acylglucosamine using 3-hydroxyacyl-ACP as the acyl donor. Is involved in the biosynthesis of lipid A, a phosphorylated glycolipid that anchors the lipopolysaccharide to the outer membrane of the cell.</text>
</comment>
<evidence type="ECO:0000256" key="3">
    <source>
        <dbReference type="ARBA" id="ARBA00022679"/>
    </source>
</evidence>
<evidence type="ECO:0000256" key="5">
    <source>
        <dbReference type="ARBA" id="ARBA00023098"/>
    </source>
</evidence>
<accession>A0A0N7MY83</accession>
<feature type="active site" description="Proton acceptor" evidence="7">
    <location>
        <position position="239"/>
    </location>
</feature>
<keyword evidence="2 7" id="KW-0441">Lipid A biosynthesis</keyword>
<dbReference type="NCBIfam" id="NF002060">
    <property type="entry name" value="PRK00892.1"/>
    <property type="match status" value="1"/>
</dbReference>
<dbReference type="InterPro" id="IPR020573">
    <property type="entry name" value="UDP_GlcNAc_AcTrfase_non-rep"/>
</dbReference>
<evidence type="ECO:0000313" key="12">
    <source>
        <dbReference type="Proteomes" id="UP000182200"/>
    </source>
</evidence>
<feature type="domain" description="UDP-3-O-[3-hydroxymyristoyl] glucosamine N-acyltransferase non-repeat region" evidence="8">
    <location>
        <begin position="19"/>
        <end position="87"/>
    </location>
</feature>
<dbReference type="GO" id="GO:0016020">
    <property type="term" value="C:membrane"/>
    <property type="evidence" value="ECO:0007669"/>
    <property type="project" value="GOC"/>
</dbReference>
<accession>A0A0P1M5K9</accession>
<evidence type="ECO:0000313" key="9">
    <source>
        <dbReference type="EMBL" id="CUS92714.1"/>
    </source>
</evidence>
<protein>
    <recommendedName>
        <fullName evidence="7">UDP-3-O-acylglucosamine N-acyltransferase</fullName>
        <ecNumber evidence="7">2.3.1.191</ecNumber>
    </recommendedName>
</protein>
<reference evidence="9 12" key="1">
    <citation type="submission" date="2015-11" db="EMBL/GenBank/DDBJ databases">
        <authorList>
            <person name="Varghese N."/>
        </authorList>
    </citation>
    <scope>NUCLEOTIDE SEQUENCE [LARGE SCALE GENOMIC DNA]</scope>
    <source>
        <strain evidence="9 12">JGI-8</strain>
    </source>
</reference>
<accession>A0A0S4MRV7</accession>
<keyword evidence="1 7" id="KW-0444">Lipid biosynthesis</keyword>
<dbReference type="OrthoDB" id="9784739at2"/>
<dbReference type="HAMAP" id="MF_00523">
    <property type="entry name" value="LpxD"/>
    <property type="match status" value="1"/>
</dbReference>
<dbReference type="GO" id="GO:0103118">
    <property type="term" value="F:UDP-3-O-[(3R)-3-hydroxyacyl]-glucosamine N-acyltransferase activity"/>
    <property type="evidence" value="ECO:0007669"/>
    <property type="project" value="UniProtKB-EC"/>
</dbReference>
<dbReference type="GO" id="GO:0009245">
    <property type="term" value="P:lipid A biosynthetic process"/>
    <property type="evidence" value="ECO:0007669"/>
    <property type="project" value="UniProtKB-UniRule"/>
</dbReference>
<keyword evidence="3 7" id="KW-0808">Transferase</keyword>
<dbReference type="Proteomes" id="UP000182200">
    <property type="component" value="Unassembled WGS sequence"/>
</dbReference>
<dbReference type="AlphaFoldDB" id="A0A0P1MCE6"/>
<dbReference type="InterPro" id="IPR011004">
    <property type="entry name" value="Trimer_LpxA-like_sf"/>
</dbReference>
<dbReference type="UniPathway" id="UPA00973"/>
<dbReference type="STRING" id="1633631.GCA_001442925_00179"/>
<comment type="subunit">
    <text evidence="7">Homotrimer.</text>
</comment>
<accession>A0A0P1LFK6</accession>
<dbReference type="CDD" id="cd03352">
    <property type="entry name" value="LbH_LpxD"/>
    <property type="match status" value="1"/>
</dbReference>
<evidence type="ECO:0000256" key="7">
    <source>
        <dbReference type="HAMAP-Rule" id="MF_00523"/>
    </source>
</evidence>
<keyword evidence="4 7" id="KW-0677">Repeat</keyword>
<dbReference type="SUPFAM" id="SSF51161">
    <property type="entry name" value="Trimeric LpxA-like enzymes"/>
    <property type="match status" value="1"/>
</dbReference>
<organism evidence="10 11">
    <name type="scientific">Candidatus Kryptonium thompsonii</name>
    <dbReference type="NCBI Taxonomy" id="1633631"/>
    <lineage>
        <taxon>Bacteria</taxon>
        <taxon>Pseudomonadati</taxon>
        <taxon>Candidatus Kryptoniota</taxon>
        <taxon>Candidatus Kryptonium</taxon>
    </lineage>
</organism>
<accession>A0A0P1LWX4</accession>
<comment type="pathway">
    <text evidence="7">Bacterial outer membrane biogenesis; LPS lipid A biosynthesis.</text>
</comment>
<dbReference type="GO" id="GO:0016410">
    <property type="term" value="F:N-acyltransferase activity"/>
    <property type="evidence" value="ECO:0007669"/>
    <property type="project" value="InterPro"/>
</dbReference>
<dbReference type="Pfam" id="PF00132">
    <property type="entry name" value="Hexapep"/>
    <property type="match status" value="2"/>
</dbReference>
<dbReference type="PANTHER" id="PTHR43378:SF2">
    <property type="entry name" value="UDP-3-O-ACYLGLUCOSAMINE N-ACYLTRANSFERASE 1, MITOCHONDRIAL-RELATED"/>
    <property type="match status" value="1"/>
</dbReference>
<accession>A0A0P1LLH1</accession>